<feature type="region of interest" description="Disordered" evidence="1">
    <location>
        <begin position="40"/>
        <end position="92"/>
    </location>
</feature>
<reference evidence="2" key="1">
    <citation type="submission" date="2023-04" db="EMBL/GenBank/DDBJ databases">
        <title>Phytophthora fragariaefolia NBRC 109709.</title>
        <authorList>
            <person name="Ichikawa N."/>
            <person name="Sato H."/>
            <person name="Tonouchi N."/>
        </authorList>
    </citation>
    <scope>NUCLEOTIDE SEQUENCE</scope>
    <source>
        <strain evidence="2">NBRC 109709</strain>
    </source>
</reference>
<dbReference type="AlphaFoldDB" id="A0A9W6TPJ0"/>
<feature type="region of interest" description="Disordered" evidence="1">
    <location>
        <begin position="151"/>
        <end position="170"/>
    </location>
</feature>
<dbReference type="Proteomes" id="UP001165121">
    <property type="component" value="Unassembled WGS sequence"/>
</dbReference>
<feature type="compositionally biased region" description="Basic and acidic residues" evidence="1">
    <location>
        <begin position="40"/>
        <end position="57"/>
    </location>
</feature>
<evidence type="ECO:0000313" key="3">
    <source>
        <dbReference type="Proteomes" id="UP001165121"/>
    </source>
</evidence>
<proteinExistence type="predicted"/>
<comment type="caution">
    <text evidence="2">The sequence shown here is derived from an EMBL/GenBank/DDBJ whole genome shotgun (WGS) entry which is preliminary data.</text>
</comment>
<feature type="compositionally biased region" description="Basic and acidic residues" evidence="1">
    <location>
        <begin position="347"/>
        <end position="359"/>
    </location>
</feature>
<feature type="region of interest" description="Disordered" evidence="1">
    <location>
        <begin position="343"/>
        <end position="402"/>
    </location>
</feature>
<keyword evidence="3" id="KW-1185">Reference proteome</keyword>
<name>A0A9W6TPJ0_9STRA</name>
<feature type="compositionally biased region" description="Polar residues" evidence="1">
    <location>
        <begin position="392"/>
        <end position="402"/>
    </location>
</feature>
<evidence type="ECO:0000313" key="2">
    <source>
        <dbReference type="EMBL" id="GMF16713.1"/>
    </source>
</evidence>
<organism evidence="2 3">
    <name type="scientific">Phytophthora fragariaefolia</name>
    <dbReference type="NCBI Taxonomy" id="1490495"/>
    <lineage>
        <taxon>Eukaryota</taxon>
        <taxon>Sar</taxon>
        <taxon>Stramenopiles</taxon>
        <taxon>Oomycota</taxon>
        <taxon>Peronosporomycetes</taxon>
        <taxon>Peronosporales</taxon>
        <taxon>Peronosporaceae</taxon>
        <taxon>Phytophthora</taxon>
    </lineage>
</organism>
<feature type="compositionally biased region" description="Acidic residues" evidence="1">
    <location>
        <begin position="68"/>
        <end position="80"/>
    </location>
</feature>
<dbReference type="EMBL" id="BSXT01000072">
    <property type="protein sequence ID" value="GMF16713.1"/>
    <property type="molecule type" value="Genomic_DNA"/>
</dbReference>
<sequence length="402" mass="43374">MASSLKRGFSWQSDALAWRREVNRKQEIALKMAKAYQAVEKARRASENNDSLCRQEKASLPQPRINENSEDNPEDTEDTSTPESPKPLVKPGDSVWFSRIEVDIDYTRGPCVLAEGSEEFGDRPKVRLTRELTDETRLDFEEELLPEDSWEPDKLTGEYEPTSSRVEPSVMKSGTEGLYRANVVLNGCSAGNPTQQFRQGCRTSRSTTSSVHDAVLGAQVRVSNEYCNIEGSSKISGGHLILPPASGVHQIQNLLGIWSQRRSARRGTRPEWVLATRRRAEVVVTTAAEAAATTAAASAGSGVAAKLATEPCVACWRPGGRCQTQRQASGAASFSAAAIDRSSAVVDAERVDRPSRRGWETTVDGNTPPEATEASEAAPAAPEPPLSSISSGTEAGTGCNSP</sequence>
<accession>A0A9W6TPJ0</accession>
<gene>
    <name evidence="2" type="ORF">Pfra01_000091600</name>
</gene>
<protein>
    <submittedName>
        <fullName evidence="2">Unnamed protein product</fullName>
    </submittedName>
</protein>
<feature type="compositionally biased region" description="Low complexity" evidence="1">
    <location>
        <begin position="368"/>
        <end position="391"/>
    </location>
</feature>
<evidence type="ECO:0000256" key="1">
    <source>
        <dbReference type="SAM" id="MobiDB-lite"/>
    </source>
</evidence>